<keyword evidence="13" id="KW-1185">Reference proteome</keyword>
<accession>A0A1J7BAL0</accession>
<reference evidence="12 13" key="1">
    <citation type="submission" date="2016-10" db="EMBL/GenBank/DDBJ databases">
        <title>Genome sequence of Streptomyces gilvigriseus MUSC 26.</title>
        <authorList>
            <person name="Lee L.-H."/>
            <person name="Ser H.-L."/>
        </authorList>
    </citation>
    <scope>NUCLEOTIDE SEQUENCE [LARGE SCALE GENOMIC DNA]</scope>
    <source>
        <strain evidence="12 13">MUSC 26</strain>
    </source>
</reference>
<comment type="caution">
    <text evidence="12">The sequence shown here is derived from an EMBL/GenBank/DDBJ whole genome shotgun (WGS) entry which is preliminary data.</text>
</comment>
<evidence type="ECO:0000256" key="5">
    <source>
        <dbReference type="ARBA" id="ARBA00022490"/>
    </source>
</evidence>
<evidence type="ECO:0000256" key="8">
    <source>
        <dbReference type="ARBA" id="ARBA00022691"/>
    </source>
</evidence>
<evidence type="ECO:0000256" key="10">
    <source>
        <dbReference type="ARBA" id="ARBA00031323"/>
    </source>
</evidence>
<dbReference type="Gene3D" id="3.40.50.150">
    <property type="entry name" value="Vaccinia Virus protein VP39"/>
    <property type="match status" value="1"/>
</dbReference>
<comment type="subcellular location">
    <subcellularLocation>
        <location evidence="1">Cytoplasm</location>
    </subcellularLocation>
</comment>
<evidence type="ECO:0000256" key="3">
    <source>
        <dbReference type="ARBA" id="ARBA00011890"/>
    </source>
</evidence>
<proteinExistence type="inferred from homology"/>
<keyword evidence="6 12" id="KW-0489">Methyltransferase</keyword>
<evidence type="ECO:0000256" key="4">
    <source>
        <dbReference type="ARBA" id="ARBA00013346"/>
    </source>
</evidence>
<dbReference type="GO" id="GO:0032259">
    <property type="term" value="P:methylation"/>
    <property type="evidence" value="ECO:0007669"/>
    <property type="project" value="UniProtKB-KW"/>
</dbReference>
<evidence type="ECO:0000256" key="7">
    <source>
        <dbReference type="ARBA" id="ARBA00022679"/>
    </source>
</evidence>
<evidence type="ECO:0000256" key="1">
    <source>
        <dbReference type="ARBA" id="ARBA00004496"/>
    </source>
</evidence>
<dbReference type="AlphaFoldDB" id="A0A1J7BAL0"/>
<dbReference type="Pfam" id="PF01135">
    <property type="entry name" value="PCMT"/>
    <property type="match status" value="1"/>
</dbReference>
<dbReference type="EMBL" id="MLCF01000141">
    <property type="protein sequence ID" value="OIV35637.1"/>
    <property type="molecule type" value="Genomic_DNA"/>
</dbReference>
<keyword evidence="8" id="KW-0949">S-adenosyl-L-methionine</keyword>
<dbReference type="InterPro" id="IPR000682">
    <property type="entry name" value="PCMT"/>
</dbReference>
<dbReference type="GO" id="GO:0004719">
    <property type="term" value="F:protein-L-isoaspartate (D-aspartate) O-methyltransferase activity"/>
    <property type="evidence" value="ECO:0007669"/>
    <property type="project" value="UniProtKB-EC"/>
</dbReference>
<dbReference type="InterPro" id="IPR027573">
    <property type="entry name" value="Methyltran_FxLD"/>
</dbReference>
<dbReference type="PANTHER" id="PTHR11579:SF0">
    <property type="entry name" value="PROTEIN-L-ISOASPARTATE(D-ASPARTATE) O-METHYLTRANSFERASE"/>
    <property type="match status" value="1"/>
</dbReference>
<keyword evidence="7 12" id="KW-0808">Transferase</keyword>
<keyword evidence="5" id="KW-0963">Cytoplasm</keyword>
<evidence type="ECO:0000313" key="13">
    <source>
        <dbReference type="Proteomes" id="UP000243342"/>
    </source>
</evidence>
<comment type="similarity">
    <text evidence="2">Belongs to the methyltransferase superfamily. L-isoaspartyl/D-aspartyl protein methyltransferase family.</text>
</comment>
<dbReference type="CDD" id="cd02440">
    <property type="entry name" value="AdoMet_MTases"/>
    <property type="match status" value="1"/>
</dbReference>
<dbReference type="NCBIfam" id="TIGR04364">
    <property type="entry name" value="methyltran_FxLD"/>
    <property type="match status" value="1"/>
</dbReference>
<gene>
    <name evidence="12" type="ORF">BIV57_20570</name>
</gene>
<dbReference type="SUPFAM" id="SSF53335">
    <property type="entry name" value="S-adenosyl-L-methionine-dependent methyltransferases"/>
    <property type="match status" value="1"/>
</dbReference>
<protein>
    <recommendedName>
        <fullName evidence="4">Protein-L-isoaspartate O-methyltransferase</fullName>
        <ecNumber evidence="3">2.1.1.77</ecNumber>
    </recommendedName>
    <alternativeName>
        <fullName evidence="11">L-isoaspartyl protein carboxyl methyltransferase</fullName>
    </alternativeName>
    <alternativeName>
        <fullName evidence="9">Protein L-isoaspartyl methyltransferase</fullName>
    </alternativeName>
    <alternativeName>
        <fullName evidence="10">Protein-beta-aspartate methyltransferase</fullName>
    </alternativeName>
</protein>
<name>A0A1J7BAL0_9ACTN</name>
<sequence length="417" mass="44794">MMPSSAETSAPADTDRLREALIHQLRDLDALRSAEVERAFRTVPRHLFIPEATVEDAYQAERAEVTVRDPGGRALSSVSAARIQAFMLEQADVHPGMRVLEIGSGGYNAALIAELVGERGKVVSVDIDSAVVERARNLLDLAGYDLVETRTADGDAGVTELAPFDRIIVTVEAAELAPAWVDQLAKDGRIVVPLRFRGLTRSVAFRRDGELMASRDYEVCGFVSMRGEGAVPQQLVVLRDGPDEAERVGLRGEEGVLLDGPGLRTAFNSPRVEAWSGLTIGPGESYGDLELWLATVLDDHALLAATREARDRGLVASWSAMGVSTLLDGSSFAYLAIRPTTTERTAFEFGAIGHGPRAHQAAEQLAEAIAEWGRDHCGETAEFAAYPAGAEVASGPTTRVLDRPRSRLSISWPGGPS</sequence>
<dbReference type="GO" id="GO:0005737">
    <property type="term" value="C:cytoplasm"/>
    <property type="evidence" value="ECO:0007669"/>
    <property type="project" value="UniProtKB-SubCell"/>
</dbReference>
<dbReference type="PROSITE" id="PS01279">
    <property type="entry name" value="PCMT"/>
    <property type="match status" value="1"/>
</dbReference>
<evidence type="ECO:0000313" key="12">
    <source>
        <dbReference type="EMBL" id="OIV35637.1"/>
    </source>
</evidence>
<evidence type="ECO:0000256" key="11">
    <source>
        <dbReference type="ARBA" id="ARBA00031350"/>
    </source>
</evidence>
<dbReference type="Proteomes" id="UP000243342">
    <property type="component" value="Unassembled WGS sequence"/>
</dbReference>
<dbReference type="InterPro" id="IPR029063">
    <property type="entry name" value="SAM-dependent_MTases_sf"/>
</dbReference>
<evidence type="ECO:0000256" key="6">
    <source>
        <dbReference type="ARBA" id="ARBA00022603"/>
    </source>
</evidence>
<evidence type="ECO:0000256" key="9">
    <source>
        <dbReference type="ARBA" id="ARBA00030757"/>
    </source>
</evidence>
<evidence type="ECO:0000256" key="2">
    <source>
        <dbReference type="ARBA" id="ARBA00005369"/>
    </source>
</evidence>
<dbReference type="STRING" id="1428644.BIV57_20570"/>
<organism evidence="12 13">
    <name type="scientific">Mangrovactinospora gilvigrisea</name>
    <dbReference type="NCBI Taxonomy" id="1428644"/>
    <lineage>
        <taxon>Bacteria</taxon>
        <taxon>Bacillati</taxon>
        <taxon>Actinomycetota</taxon>
        <taxon>Actinomycetes</taxon>
        <taxon>Kitasatosporales</taxon>
        <taxon>Streptomycetaceae</taxon>
        <taxon>Mangrovactinospora</taxon>
    </lineage>
</organism>
<dbReference type="PANTHER" id="PTHR11579">
    <property type="entry name" value="PROTEIN-L-ISOASPARTATE O-METHYLTRANSFERASE"/>
    <property type="match status" value="1"/>
</dbReference>
<dbReference type="EC" id="2.1.1.77" evidence="3"/>